<dbReference type="Proteomes" id="UP000652231">
    <property type="component" value="Unassembled WGS sequence"/>
</dbReference>
<dbReference type="AlphaFoldDB" id="A0A8J2VEQ0"/>
<evidence type="ECO:0000259" key="1">
    <source>
        <dbReference type="PROSITE" id="PS51819"/>
    </source>
</evidence>
<evidence type="ECO:0000313" key="2">
    <source>
        <dbReference type="EMBL" id="GGD99907.1"/>
    </source>
</evidence>
<dbReference type="Pfam" id="PF00903">
    <property type="entry name" value="Glyoxalase"/>
    <property type="match status" value="1"/>
</dbReference>
<protein>
    <submittedName>
        <fullName evidence="2">Glyoxalase</fullName>
    </submittedName>
</protein>
<reference evidence="2" key="1">
    <citation type="journal article" date="2014" name="Int. J. Syst. Evol. Microbiol.">
        <title>Complete genome sequence of Corynebacterium casei LMG S-19264T (=DSM 44701T), isolated from a smear-ripened cheese.</title>
        <authorList>
            <consortium name="US DOE Joint Genome Institute (JGI-PGF)"/>
            <person name="Walter F."/>
            <person name="Albersmeier A."/>
            <person name="Kalinowski J."/>
            <person name="Ruckert C."/>
        </authorList>
    </citation>
    <scope>NUCLEOTIDE SEQUENCE</scope>
    <source>
        <strain evidence="2">CGMCC 1.12924</strain>
    </source>
</reference>
<sequence>MFKKETIFSSYAVDNVEQAKEFYTTVLGLEVQEDPMGFMELHIPGSNNVLLYPRDNHRPAPFTVLNLPVKDIDEAVNSLIEKGVRFEQYEGNIATDPKGICRANGQGPDIAWFKDPAGNILSVLVL</sequence>
<dbReference type="Gene3D" id="3.10.180.10">
    <property type="entry name" value="2,3-Dihydroxybiphenyl 1,2-Dioxygenase, domain 1"/>
    <property type="match status" value="1"/>
</dbReference>
<reference evidence="2" key="2">
    <citation type="submission" date="2020-09" db="EMBL/GenBank/DDBJ databases">
        <authorList>
            <person name="Sun Q."/>
            <person name="Zhou Y."/>
        </authorList>
    </citation>
    <scope>NUCLEOTIDE SEQUENCE</scope>
    <source>
        <strain evidence="2">CGMCC 1.12924</strain>
    </source>
</reference>
<dbReference type="InterPro" id="IPR004360">
    <property type="entry name" value="Glyas_Fos-R_dOase_dom"/>
</dbReference>
<dbReference type="RefSeq" id="WP_188442915.1">
    <property type="nucleotide sequence ID" value="NZ_BMGK01000011.1"/>
</dbReference>
<keyword evidence="3" id="KW-1185">Reference proteome</keyword>
<dbReference type="InterPro" id="IPR029068">
    <property type="entry name" value="Glyas_Bleomycin-R_OHBP_Dase"/>
</dbReference>
<dbReference type="SUPFAM" id="SSF54593">
    <property type="entry name" value="Glyoxalase/Bleomycin resistance protein/Dihydroxybiphenyl dioxygenase"/>
    <property type="match status" value="1"/>
</dbReference>
<accession>A0A8J2VEQ0</accession>
<gene>
    <name evidence="2" type="ORF">GCM10011312_24260</name>
</gene>
<dbReference type="InterPro" id="IPR037523">
    <property type="entry name" value="VOC_core"/>
</dbReference>
<proteinExistence type="predicted"/>
<evidence type="ECO:0000313" key="3">
    <source>
        <dbReference type="Proteomes" id="UP000652231"/>
    </source>
</evidence>
<name>A0A8J2VEQ0_9FLAO</name>
<dbReference type="PROSITE" id="PS51819">
    <property type="entry name" value="VOC"/>
    <property type="match status" value="1"/>
</dbReference>
<comment type="caution">
    <text evidence="2">The sequence shown here is derived from an EMBL/GenBank/DDBJ whole genome shotgun (WGS) entry which is preliminary data.</text>
</comment>
<organism evidence="2 3">
    <name type="scientific">Planktosalinus lacus</name>
    <dbReference type="NCBI Taxonomy" id="1526573"/>
    <lineage>
        <taxon>Bacteria</taxon>
        <taxon>Pseudomonadati</taxon>
        <taxon>Bacteroidota</taxon>
        <taxon>Flavobacteriia</taxon>
        <taxon>Flavobacteriales</taxon>
        <taxon>Flavobacteriaceae</taxon>
        <taxon>Planktosalinus</taxon>
    </lineage>
</organism>
<feature type="domain" description="VOC" evidence="1">
    <location>
        <begin position="4"/>
        <end position="126"/>
    </location>
</feature>
<dbReference type="EMBL" id="BMGK01000011">
    <property type="protein sequence ID" value="GGD99907.1"/>
    <property type="molecule type" value="Genomic_DNA"/>
</dbReference>